<dbReference type="AlphaFoldDB" id="A0A0G1RSW3"/>
<evidence type="ECO:0000313" key="2">
    <source>
        <dbReference type="Proteomes" id="UP000034794"/>
    </source>
</evidence>
<sequence length="119" mass="13115">MTFQSGRCVNCDSPISTGILCQSCTPSVPSVANREPTIADMTSGQSGYVAEYAVFKAEGMIMLVGSAKITTEISRYQTVRITKRNDIYEVDSQTIASWDIYEGWPQAKEDTDYLLAKLV</sequence>
<comment type="caution">
    <text evidence="1">The sequence shown here is derived from an EMBL/GenBank/DDBJ whole genome shotgun (WGS) entry which is preliminary data.</text>
</comment>
<organism evidence="1 2">
    <name type="scientific">Candidatus Collierbacteria bacterium GW2011_GWA2_46_26</name>
    <dbReference type="NCBI Taxonomy" id="1618381"/>
    <lineage>
        <taxon>Bacteria</taxon>
        <taxon>Candidatus Collieribacteriota</taxon>
    </lineage>
</organism>
<evidence type="ECO:0000313" key="1">
    <source>
        <dbReference type="EMBL" id="KKU33043.1"/>
    </source>
</evidence>
<reference evidence="1 2" key="1">
    <citation type="journal article" date="2015" name="Nature">
        <title>rRNA introns, odd ribosomes, and small enigmatic genomes across a large radiation of phyla.</title>
        <authorList>
            <person name="Brown C.T."/>
            <person name="Hug L.A."/>
            <person name="Thomas B.C."/>
            <person name="Sharon I."/>
            <person name="Castelle C.J."/>
            <person name="Singh A."/>
            <person name="Wilkins M.J."/>
            <person name="Williams K.H."/>
            <person name="Banfield J.F."/>
        </authorList>
    </citation>
    <scope>NUCLEOTIDE SEQUENCE [LARGE SCALE GENOMIC DNA]</scope>
</reference>
<gene>
    <name evidence="1" type="ORF">UX47_C0006G0014</name>
</gene>
<dbReference type="EMBL" id="LCMI01000006">
    <property type="protein sequence ID" value="KKU33043.1"/>
    <property type="molecule type" value="Genomic_DNA"/>
</dbReference>
<protein>
    <submittedName>
        <fullName evidence="1">Uncharacterized protein</fullName>
    </submittedName>
</protein>
<proteinExistence type="predicted"/>
<name>A0A0G1RSW3_9BACT</name>
<accession>A0A0G1RSW3</accession>
<dbReference type="Proteomes" id="UP000034794">
    <property type="component" value="Unassembled WGS sequence"/>
</dbReference>